<keyword evidence="2" id="KW-1185">Reference proteome</keyword>
<protein>
    <submittedName>
        <fullName evidence="1">Uncharacterized protein</fullName>
    </submittedName>
</protein>
<sequence>MVNFYSCKPQVYYVFYVIIKQNRLSVVPETTVTAENEDRFTLEEPQPNLYGEREIKLKVETEIEIKNETKSKSTVGSKLESRA</sequence>
<reference evidence="1 2" key="1">
    <citation type="journal article" date="2019" name="Commun. Biol.">
        <title>The bagworm genome reveals a unique fibroin gene that provides high tensile strength.</title>
        <authorList>
            <person name="Kono N."/>
            <person name="Nakamura H."/>
            <person name="Ohtoshi R."/>
            <person name="Tomita M."/>
            <person name="Numata K."/>
            <person name="Arakawa K."/>
        </authorList>
    </citation>
    <scope>NUCLEOTIDE SEQUENCE [LARGE SCALE GENOMIC DNA]</scope>
</reference>
<proteinExistence type="predicted"/>
<accession>A0A4C2A846</accession>
<evidence type="ECO:0000313" key="1">
    <source>
        <dbReference type="EMBL" id="GBP95992.1"/>
    </source>
</evidence>
<gene>
    <name evidence="1" type="ORF">EVAR_103911_1</name>
</gene>
<name>A0A4C2A846_EUMVA</name>
<organism evidence="1 2">
    <name type="scientific">Eumeta variegata</name>
    <name type="common">Bagworm moth</name>
    <name type="synonym">Eumeta japonica</name>
    <dbReference type="NCBI Taxonomy" id="151549"/>
    <lineage>
        <taxon>Eukaryota</taxon>
        <taxon>Metazoa</taxon>
        <taxon>Ecdysozoa</taxon>
        <taxon>Arthropoda</taxon>
        <taxon>Hexapoda</taxon>
        <taxon>Insecta</taxon>
        <taxon>Pterygota</taxon>
        <taxon>Neoptera</taxon>
        <taxon>Endopterygota</taxon>
        <taxon>Lepidoptera</taxon>
        <taxon>Glossata</taxon>
        <taxon>Ditrysia</taxon>
        <taxon>Tineoidea</taxon>
        <taxon>Psychidae</taxon>
        <taxon>Oiketicinae</taxon>
        <taxon>Eumeta</taxon>
    </lineage>
</organism>
<comment type="caution">
    <text evidence="1">The sequence shown here is derived from an EMBL/GenBank/DDBJ whole genome shotgun (WGS) entry which is preliminary data.</text>
</comment>
<dbReference type="Proteomes" id="UP000299102">
    <property type="component" value="Unassembled WGS sequence"/>
</dbReference>
<dbReference type="EMBL" id="BGZK01002717">
    <property type="protein sequence ID" value="GBP95992.1"/>
    <property type="molecule type" value="Genomic_DNA"/>
</dbReference>
<dbReference type="AlphaFoldDB" id="A0A4C2A846"/>
<evidence type="ECO:0000313" key="2">
    <source>
        <dbReference type="Proteomes" id="UP000299102"/>
    </source>
</evidence>